<dbReference type="Proteomes" id="UP000887575">
    <property type="component" value="Unassembled WGS sequence"/>
</dbReference>
<keyword evidence="1" id="KW-1185">Reference proteome</keyword>
<proteinExistence type="predicted"/>
<evidence type="ECO:0000313" key="1">
    <source>
        <dbReference type="Proteomes" id="UP000887575"/>
    </source>
</evidence>
<reference evidence="2" key="1">
    <citation type="submission" date="2024-02" db="UniProtKB">
        <authorList>
            <consortium name="WormBaseParasite"/>
        </authorList>
    </citation>
    <scope>IDENTIFICATION</scope>
</reference>
<organism evidence="1 2">
    <name type="scientific">Mesorhabditis belari</name>
    <dbReference type="NCBI Taxonomy" id="2138241"/>
    <lineage>
        <taxon>Eukaryota</taxon>
        <taxon>Metazoa</taxon>
        <taxon>Ecdysozoa</taxon>
        <taxon>Nematoda</taxon>
        <taxon>Chromadorea</taxon>
        <taxon>Rhabditida</taxon>
        <taxon>Rhabditina</taxon>
        <taxon>Rhabditomorpha</taxon>
        <taxon>Rhabditoidea</taxon>
        <taxon>Rhabditidae</taxon>
        <taxon>Mesorhabditinae</taxon>
        <taxon>Mesorhabditis</taxon>
    </lineage>
</organism>
<protein>
    <submittedName>
        <fullName evidence="2">Uncharacterized protein</fullName>
    </submittedName>
</protein>
<dbReference type="AlphaFoldDB" id="A0AAF3F6W5"/>
<evidence type="ECO:0000313" key="2">
    <source>
        <dbReference type="WBParaSite" id="MBELARI_LOCUS2654"/>
    </source>
</evidence>
<sequence length="128" mass="14720">MSASIIYKVIRCEDRKEIPILTEDKSNSSLEISEEIKIKVSNWMEVRCLRLKLFKIFAAVISGKTKGYTRTIWQLQNDLTTKDEGFNHHEATASSVTSDEDFSTENAWDLFVQAMTKLTNEQMLVPNK</sequence>
<accession>A0AAF3F6W5</accession>
<name>A0AAF3F6W5_9BILA</name>
<dbReference type="WBParaSite" id="MBELARI_LOCUS2654">
    <property type="protein sequence ID" value="MBELARI_LOCUS2654"/>
    <property type="gene ID" value="MBELARI_LOCUS2654"/>
</dbReference>